<dbReference type="InterPro" id="IPR009057">
    <property type="entry name" value="Homeodomain-like_sf"/>
</dbReference>
<dbReference type="Gene3D" id="1.10.10.60">
    <property type="entry name" value="Homeodomain-like"/>
    <property type="match status" value="1"/>
</dbReference>
<comment type="caution">
    <text evidence="4">The sequence shown here is derived from an EMBL/GenBank/DDBJ whole genome shotgun (WGS) entry which is preliminary data.</text>
</comment>
<dbReference type="GO" id="GO:0003700">
    <property type="term" value="F:DNA-binding transcription factor activity"/>
    <property type="evidence" value="ECO:0007669"/>
    <property type="project" value="TreeGrafter"/>
</dbReference>
<evidence type="ECO:0000256" key="1">
    <source>
        <dbReference type="ARBA" id="ARBA00023125"/>
    </source>
</evidence>
<evidence type="ECO:0000256" key="2">
    <source>
        <dbReference type="PROSITE-ProRule" id="PRU00335"/>
    </source>
</evidence>
<accession>A0A9X1DAR7</accession>
<reference evidence="4" key="1">
    <citation type="submission" date="2021-05" db="EMBL/GenBank/DDBJ databases">
        <title>Genome of Sphingobium sp. strain.</title>
        <authorList>
            <person name="Fan R."/>
        </authorList>
    </citation>
    <scope>NUCLEOTIDE SEQUENCE</scope>
    <source>
        <strain evidence="4">H33</strain>
    </source>
</reference>
<keyword evidence="5" id="KW-1185">Reference proteome</keyword>
<dbReference type="InterPro" id="IPR015292">
    <property type="entry name" value="Tscrpt_reg_YbiH_C"/>
</dbReference>
<dbReference type="SUPFAM" id="SSF48498">
    <property type="entry name" value="Tetracyclin repressor-like, C-terminal domain"/>
    <property type="match status" value="1"/>
</dbReference>
<dbReference type="AlphaFoldDB" id="A0A9X1DAR7"/>
<evidence type="ECO:0000313" key="4">
    <source>
        <dbReference type="EMBL" id="MBT2186499.1"/>
    </source>
</evidence>
<proteinExistence type="predicted"/>
<protein>
    <submittedName>
        <fullName evidence="4">CerR family C-terminal domain-containing protein</fullName>
    </submittedName>
</protein>
<keyword evidence="1 2" id="KW-0238">DNA-binding</keyword>
<dbReference type="EMBL" id="JAHGAW010000003">
    <property type="protein sequence ID" value="MBT2186499.1"/>
    <property type="molecule type" value="Genomic_DNA"/>
</dbReference>
<dbReference type="InterPro" id="IPR050109">
    <property type="entry name" value="HTH-type_TetR-like_transc_reg"/>
</dbReference>
<evidence type="ECO:0000259" key="3">
    <source>
        <dbReference type="PROSITE" id="PS50977"/>
    </source>
</evidence>
<dbReference type="PANTHER" id="PTHR30055:SF226">
    <property type="entry name" value="HTH-TYPE TRANSCRIPTIONAL REGULATOR PKSA"/>
    <property type="match status" value="1"/>
</dbReference>
<dbReference type="Proteomes" id="UP001138757">
    <property type="component" value="Unassembled WGS sequence"/>
</dbReference>
<dbReference type="PANTHER" id="PTHR30055">
    <property type="entry name" value="HTH-TYPE TRANSCRIPTIONAL REGULATOR RUTR"/>
    <property type="match status" value="1"/>
</dbReference>
<dbReference type="InterPro" id="IPR036271">
    <property type="entry name" value="Tet_transcr_reg_TetR-rel_C_sf"/>
</dbReference>
<dbReference type="SUPFAM" id="SSF46689">
    <property type="entry name" value="Homeodomain-like"/>
    <property type="match status" value="1"/>
</dbReference>
<dbReference type="PRINTS" id="PR00455">
    <property type="entry name" value="HTHTETR"/>
</dbReference>
<name>A0A9X1DAR7_9SPHN</name>
<feature type="DNA-binding region" description="H-T-H motif" evidence="2">
    <location>
        <begin position="27"/>
        <end position="46"/>
    </location>
</feature>
<dbReference type="Gene3D" id="1.10.357.10">
    <property type="entry name" value="Tetracycline Repressor, domain 2"/>
    <property type="match status" value="1"/>
</dbReference>
<dbReference type="RefSeq" id="WP_214622229.1">
    <property type="nucleotide sequence ID" value="NZ_JAHGAW010000003.1"/>
</dbReference>
<sequence>MATQDLSQRIIEAALDQFGRLGFDAASTRDIARASGTAMSSITYHFGGKQGLYLACADHIAVAIGKVHAPLMDAIKANPPHTVEAARAGALALLENFARFMLAPDSETYCQFIVREQQHPTEAFERLYAHMMQPVLETATVLLGIARPALAEPVRRALVTNLLGMAIVLRVGRACVARVMQVDDIDAETAELLITTLRGSAQTLLTED</sequence>
<organism evidence="4 5">
    <name type="scientific">Sphingobium nicotianae</name>
    <dbReference type="NCBI Taxonomy" id="2782607"/>
    <lineage>
        <taxon>Bacteria</taxon>
        <taxon>Pseudomonadati</taxon>
        <taxon>Pseudomonadota</taxon>
        <taxon>Alphaproteobacteria</taxon>
        <taxon>Sphingomonadales</taxon>
        <taxon>Sphingomonadaceae</taxon>
        <taxon>Sphingobium</taxon>
    </lineage>
</organism>
<dbReference type="GO" id="GO:0000976">
    <property type="term" value="F:transcription cis-regulatory region binding"/>
    <property type="evidence" value="ECO:0007669"/>
    <property type="project" value="TreeGrafter"/>
</dbReference>
<dbReference type="PROSITE" id="PS50977">
    <property type="entry name" value="HTH_TETR_2"/>
    <property type="match status" value="1"/>
</dbReference>
<gene>
    <name evidence="4" type="ORF">KK488_06005</name>
</gene>
<feature type="domain" description="HTH tetR-type" evidence="3">
    <location>
        <begin position="4"/>
        <end position="64"/>
    </location>
</feature>
<dbReference type="InterPro" id="IPR001647">
    <property type="entry name" value="HTH_TetR"/>
</dbReference>
<dbReference type="Pfam" id="PF09209">
    <property type="entry name" value="CecR_C"/>
    <property type="match status" value="1"/>
</dbReference>
<evidence type="ECO:0000313" key="5">
    <source>
        <dbReference type="Proteomes" id="UP001138757"/>
    </source>
</evidence>
<dbReference type="Pfam" id="PF00440">
    <property type="entry name" value="TetR_N"/>
    <property type="match status" value="1"/>
</dbReference>